<dbReference type="STRING" id="1244108.SAMN05444004_12527"/>
<gene>
    <name evidence="1" type="ORF">SAMN05444004_12527</name>
</gene>
<accession>A0A1H3U7L9</accession>
<evidence type="ECO:0000313" key="1">
    <source>
        <dbReference type="EMBL" id="SDZ58464.1"/>
    </source>
</evidence>
<keyword evidence="2" id="KW-1185">Reference proteome</keyword>
<name>A0A1H3U7L9_9RHOB</name>
<protein>
    <submittedName>
        <fullName evidence="1">Uncharacterized protein</fullName>
    </submittedName>
</protein>
<dbReference type="Proteomes" id="UP000198914">
    <property type="component" value="Unassembled WGS sequence"/>
</dbReference>
<dbReference type="AlphaFoldDB" id="A0A1H3U7L9"/>
<organism evidence="1 2">
    <name type="scientific">Jannaschia faecimaris</name>
    <dbReference type="NCBI Taxonomy" id="1244108"/>
    <lineage>
        <taxon>Bacteria</taxon>
        <taxon>Pseudomonadati</taxon>
        <taxon>Pseudomonadota</taxon>
        <taxon>Alphaproteobacteria</taxon>
        <taxon>Rhodobacterales</taxon>
        <taxon>Roseobacteraceae</taxon>
        <taxon>Jannaschia</taxon>
    </lineage>
</organism>
<sequence length="182" mass="19669">MRAPNVTAARAWAGGYVGSCVKPRADGLLSNASWYERELLQEALGITEDGGAYDVPFIAGHALRERAQTNKAAHSLARMIAGQNEAMGVEVPEPLQDIATGRIPRPKKRGKTGAENGVRDLVFKIMAGHLQRGFSLPLGRNDASPSSRQPASACEIIRDAFREHDLPVPDDRSIEKAIGRCD</sequence>
<reference evidence="2" key="1">
    <citation type="submission" date="2016-10" db="EMBL/GenBank/DDBJ databases">
        <authorList>
            <person name="Varghese N."/>
            <person name="Submissions S."/>
        </authorList>
    </citation>
    <scope>NUCLEOTIDE SEQUENCE [LARGE SCALE GENOMIC DNA]</scope>
    <source>
        <strain evidence="2">DSM 100420</strain>
    </source>
</reference>
<dbReference type="EMBL" id="FNPX01000025">
    <property type="protein sequence ID" value="SDZ58464.1"/>
    <property type="molecule type" value="Genomic_DNA"/>
</dbReference>
<evidence type="ECO:0000313" key="2">
    <source>
        <dbReference type="Proteomes" id="UP000198914"/>
    </source>
</evidence>
<proteinExistence type="predicted"/>